<dbReference type="RefSeq" id="XP_033682510.1">
    <property type="nucleotide sequence ID" value="XM_033826942.1"/>
</dbReference>
<name>A0A6A6IAS0_9PLEO</name>
<keyword evidence="3" id="KW-1185">Reference proteome</keyword>
<dbReference type="AlphaFoldDB" id="A0A6A6IAS0"/>
<proteinExistence type="predicted"/>
<reference evidence="2" key="1">
    <citation type="journal article" date="2020" name="Stud. Mycol.">
        <title>101 Dothideomycetes genomes: a test case for predicting lifestyles and emergence of pathogens.</title>
        <authorList>
            <person name="Haridas S."/>
            <person name="Albert R."/>
            <person name="Binder M."/>
            <person name="Bloem J."/>
            <person name="Labutti K."/>
            <person name="Salamov A."/>
            <person name="Andreopoulos B."/>
            <person name="Baker S."/>
            <person name="Barry K."/>
            <person name="Bills G."/>
            <person name="Bluhm B."/>
            <person name="Cannon C."/>
            <person name="Castanera R."/>
            <person name="Culley D."/>
            <person name="Daum C."/>
            <person name="Ezra D."/>
            <person name="Gonzalez J."/>
            <person name="Henrissat B."/>
            <person name="Kuo A."/>
            <person name="Liang C."/>
            <person name="Lipzen A."/>
            <person name="Lutzoni F."/>
            <person name="Magnuson J."/>
            <person name="Mondo S."/>
            <person name="Nolan M."/>
            <person name="Ohm R."/>
            <person name="Pangilinan J."/>
            <person name="Park H.-J."/>
            <person name="Ramirez L."/>
            <person name="Alfaro M."/>
            <person name="Sun H."/>
            <person name="Tritt A."/>
            <person name="Yoshinaga Y."/>
            <person name="Zwiers L.-H."/>
            <person name="Turgeon B."/>
            <person name="Goodwin S."/>
            <person name="Spatafora J."/>
            <person name="Crous P."/>
            <person name="Grigoriev I."/>
        </authorList>
    </citation>
    <scope>NUCLEOTIDE SEQUENCE</scope>
    <source>
        <strain evidence="2">CBS 122368</strain>
    </source>
</reference>
<accession>A0A6A6IAS0</accession>
<dbReference type="GeneID" id="54580272"/>
<evidence type="ECO:0000256" key="1">
    <source>
        <dbReference type="SAM" id="MobiDB-lite"/>
    </source>
</evidence>
<evidence type="ECO:0000313" key="2">
    <source>
        <dbReference type="EMBL" id="KAF2247506.1"/>
    </source>
</evidence>
<dbReference type="Proteomes" id="UP000800094">
    <property type="component" value="Unassembled WGS sequence"/>
</dbReference>
<evidence type="ECO:0000313" key="3">
    <source>
        <dbReference type="Proteomes" id="UP000800094"/>
    </source>
</evidence>
<gene>
    <name evidence="2" type="ORF">BU26DRAFT_506735</name>
</gene>
<sequence>MPYTAQEAREARDRHDREGRPRLGAIAHNCWLAWLAMARDQLFQEEREEAARRAAAAARDPEEVAREREEFARRVDNAFGGVCRHGRAGHRRSVVAPEVNQVVELVKPSYEAKIKVLLREIGTLFSQNDNASVLVFVERQETAEDLPSKLIKSNAGRRMAGSKSKGRQYDRDLWASPL</sequence>
<dbReference type="EMBL" id="ML987197">
    <property type="protein sequence ID" value="KAF2247506.1"/>
    <property type="molecule type" value="Genomic_DNA"/>
</dbReference>
<feature type="compositionally biased region" description="Basic and acidic residues" evidence="1">
    <location>
        <begin position="167"/>
        <end position="178"/>
    </location>
</feature>
<feature type="region of interest" description="Disordered" evidence="1">
    <location>
        <begin position="148"/>
        <end position="178"/>
    </location>
</feature>
<organism evidence="2 3">
    <name type="scientific">Trematosphaeria pertusa</name>
    <dbReference type="NCBI Taxonomy" id="390896"/>
    <lineage>
        <taxon>Eukaryota</taxon>
        <taxon>Fungi</taxon>
        <taxon>Dikarya</taxon>
        <taxon>Ascomycota</taxon>
        <taxon>Pezizomycotina</taxon>
        <taxon>Dothideomycetes</taxon>
        <taxon>Pleosporomycetidae</taxon>
        <taxon>Pleosporales</taxon>
        <taxon>Massarineae</taxon>
        <taxon>Trematosphaeriaceae</taxon>
        <taxon>Trematosphaeria</taxon>
    </lineage>
</organism>
<protein>
    <submittedName>
        <fullName evidence="2">Uncharacterized protein</fullName>
    </submittedName>
</protein>